<organism evidence="1">
    <name type="scientific">uncultured Phycisphaerae bacterium</name>
    <dbReference type="NCBI Taxonomy" id="904963"/>
    <lineage>
        <taxon>Bacteria</taxon>
        <taxon>Pseudomonadati</taxon>
        <taxon>Planctomycetota</taxon>
        <taxon>Phycisphaerae</taxon>
        <taxon>environmental samples</taxon>
    </lineage>
</organism>
<protein>
    <submittedName>
        <fullName evidence="1">Uncharacterized protein</fullName>
    </submittedName>
</protein>
<name>A0A6J4N9S4_9BACT</name>
<feature type="non-terminal residue" evidence="1">
    <location>
        <position position="35"/>
    </location>
</feature>
<evidence type="ECO:0000313" key="1">
    <source>
        <dbReference type="EMBL" id="CAA9382285.1"/>
    </source>
</evidence>
<sequence length="35" mass="3634">MDLRPDRLESRVTRLDGLLAAASPALAGAARAAVE</sequence>
<gene>
    <name evidence="1" type="ORF">AVDCRST_MAG64-732</name>
</gene>
<accession>A0A6J4N9S4</accession>
<proteinExistence type="predicted"/>
<dbReference type="AlphaFoldDB" id="A0A6J4N9S4"/>
<dbReference type="EMBL" id="CADCUQ010000181">
    <property type="protein sequence ID" value="CAA9382285.1"/>
    <property type="molecule type" value="Genomic_DNA"/>
</dbReference>
<reference evidence="1" key="1">
    <citation type="submission" date="2020-02" db="EMBL/GenBank/DDBJ databases">
        <authorList>
            <person name="Meier V. D."/>
        </authorList>
    </citation>
    <scope>NUCLEOTIDE SEQUENCE</scope>
    <source>
        <strain evidence="1">AVDCRST_MAG64</strain>
    </source>
</reference>